<dbReference type="PANTHER" id="PTHR13271">
    <property type="entry name" value="UNCHARACTERIZED PUTATIVE METHYLTRANSFERASE"/>
    <property type="match status" value="1"/>
</dbReference>
<dbReference type="InterPro" id="IPR036464">
    <property type="entry name" value="Rubisco_LSMT_subst-bd_sf"/>
</dbReference>
<evidence type="ECO:0000313" key="10">
    <source>
        <dbReference type="EMBL" id="JAC15078.1"/>
    </source>
</evidence>
<dbReference type="GO" id="GO:0032259">
    <property type="term" value="P:methylation"/>
    <property type="evidence" value="ECO:0007669"/>
    <property type="project" value="UniProtKB-KW"/>
</dbReference>
<organism evidence="10">
    <name type="scientific">Triatoma infestans</name>
    <name type="common">Assassin bug</name>
    <dbReference type="NCBI Taxonomy" id="30076"/>
    <lineage>
        <taxon>Eukaryota</taxon>
        <taxon>Metazoa</taxon>
        <taxon>Ecdysozoa</taxon>
        <taxon>Arthropoda</taxon>
        <taxon>Hexapoda</taxon>
        <taxon>Insecta</taxon>
        <taxon>Pterygota</taxon>
        <taxon>Neoptera</taxon>
        <taxon>Paraneoptera</taxon>
        <taxon>Hemiptera</taxon>
        <taxon>Heteroptera</taxon>
        <taxon>Panheteroptera</taxon>
        <taxon>Cimicomorpha</taxon>
        <taxon>Reduviidae</taxon>
        <taxon>Triatominae</taxon>
        <taxon>Triatoma</taxon>
    </lineage>
</organism>
<keyword evidence="5 7" id="KW-0949">S-adenosyl-L-methionine</keyword>
<dbReference type="Gene3D" id="3.90.1410.10">
    <property type="entry name" value="set domain protein methyltransferase, domain 1"/>
    <property type="match status" value="1"/>
</dbReference>
<dbReference type="InterPro" id="IPR050600">
    <property type="entry name" value="SETD3_SETD6_MTase"/>
</dbReference>
<dbReference type="InterPro" id="IPR025785">
    <property type="entry name" value="SETD3"/>
</dbReference>
<feature type="region of interest" description="Disordered" evidence="8">
    <location>
        <begin position="1"/>
        <end position="27"/>
    </location>
</feature>
<evidence type="ECO:0000256" key="3">
    <source>
        <dbReference type="ARBA" id="ARBA00022603"/>
    </source>
</evidence>
<dbReference type="InterPro" id="IPR015353">
    <property type="entry name" value="Rubisco_LSMT_subst-bd"/>
</dbReference>
<protein>
    <recommendedName>
        <fullName evidence="7">protein-histidine N-methyltransferase</fullName>
        <ecNumber evidence="7">2.1.1.85</ecNumber>
    </recommendedName>
</protein>
<accession>A0A023F1B6</accession>
<evidence type="ECO:0000256" key="1">
    <source>
        <dbReference type="ARBA" id="ARBA00004496"/>
    </source>
</evidence>
<reference evidence="10" key="1">
    <citation type="journal article" date="2014" name="PLoS Negl. Trop. Dis.">
        <title>An updated insight into the Sialotranscriptome of Triatoma infestans: developmental stage and geographic variations.</title>
        <authorList>
            <person name="Schwarz A."/>
            <person name="Medrano-Mercado N."/>
            <person name="Schaub G.A."/>
            <person name="Struchiner C.J."/>
            <person name="Bargues M.D."/>
            <person name="Levy M.Z."/>
            <person name="Ribeiro J.M."/>
        </authorList>
    </citation>
    <scope>NUCLEOTIDE SEQUENCE</scope>
    <source>
        <strain evidence="10">Chile</strain>
        <tissue evidence="10">Salivary glands</tissue>
    </source>
</reference>
<dbReference type="InterPro" id="IPR044428">
    <property type="entry name" value="SETD3_SET"/>
</dbReference>
<dbReference type="GO" id="GO:0018064">
    <property type="term" value="F:protein-L-histidine N-tele-methyltransferase activity"/>
    <property type="evidence" value="ECO:0007669"/>
    <property type="project" value="UniProtKB-EC"/>
</dbReference>
<feature type="domain" description="SET" evidence="9">
    <location>
        <begin position="104"/>
        <end position="325"/>
    </location>
</feature>
<dbReference type="CDD" id="cd19176">
    <property type="entry name" value="SET_SETD3"/>
    <property type="match status" value="1"/>
</dbReference>
<dbReference type="GO" id="GO:0005737">
    <property type="term" value="C:cytoplasm"/>
    <property type="evidence" value="ECO:0007669"/>
    <property type="project" value="UniProtKB-SubCell"/>
</dbReference>
<keyword evidence="2" id="KW-0963">Cytoplasm</keyword>
<dbReference type="SUPFAM" id="SSF82199">
    <property type="entry name" value="SET domain"/>
    <property type="match status" value="1"/>
</dbReference>
<name>A0A023F1B6_TRIIF</name>
<dbReference type="Pfam" id="PF09273">
    <property type="entry name" value="Rubis-subs-bind"/>
    <property type="match status" value="1"/>
</dbReference>
<sequence length="500" mass="57030">MGRKGQNKQSKASKPSALLRPKEESIKLSPQKRSELNQIVDKLLKVTSVGVNSGKIRDNHIITDKLLNKIISIESGILNDLVQKKERIIDKITDWMFKNGAKIDGVEIGEFDGYGYGLKAVKDIKEGDLLICVPRKLMMTTEFARTSELEYLCKNDPMLAHMPNIILALFLLLEKYKEDSFWKPYIESLPTSYTTVMCFSLQELDELKGSPTYEPAMKQCQNVARQYGYLYNLFQNSSDPASVLLKNSFTYEQYRWAVSTVMTRQNFIPASNPENPMILALIPYWDMGNHANAKLTTDYNVEIDQSEYYSCGEYKAGSQVFMSYGNRPNSDLFLHNGFVHVDNISDGVKLRLGVSKSDPLVSLKTSLLQKLSIPISAEFLLPSSHFMPHGKFIAFLRIFNMDKENLETLMNSENVDDLMNTDVDFQPADPKTWLFLSNRIKLLLAAYPTSVEEDEDLLKTKLEPCRKLAILQRLTEKRVLINYLNNMEKARCISLENNAN</sequence>
<dbReference type="Pfam" id="PF00856">
    <property type="entry name" value="SET"/>
    <property type="match status" value="1"/>
</dbReference>
<comment type="catalytic activity">
    <reaction evidence="7">
        <text>L-histidyl-[protein] + S-adenosyl-L-methionine = N(tele)-methyl-L-histidyl-[protein] + S-adenosyl-L-homocysteine + H(+)</text>
        <dbReference type="Rhea" id="RHEA:19369"/>
        <dbReference type="Rhea" id="RHEA-COMP:9745"/>
        <dbReference type="Rhea" id="RHEA-COMP:11600"/>
        <dbReference type="ChEBI" id="CHEBI:15378"/>
        <dbReference type="ChEBI" id="CHEBI:16367"/>
        <dbReference type="ChEBI" id="CHEBI:29979"/>
        <dbReference type="ChEBI" id="CHEBI:57856"/>
        <dbReference type="ChEBI" id="CHEBI:59789"/>
        <dbReference type="EC" id="2.1.1.85"/>
    </reaction>
</comment>
<dbReference type="PROSITE" id="PS50280">
    <property type="entry name" value="SET"/>
    <property type="match status" value="1"/>
</dbReference>
<dbReference type="Gene3D" id="3.90.1420.10">
    <property type="entry name" value="Rubisco LSMT, substrate-binding domain"/>
    <property type="match status" value="1"/>
</dbReference>
<dbReference type="InterPro" id="IPR001214">
    <property type="entry name" value="SET_dom"/>
</dbReference>
<keyword evidence="6" id="KW-0009">Actin-binding</keyword>
<evidence type="ECO:0000256" key="6">
    <source>
        <dbReference type="ARBA" id="ARBA00023203"/>
    </source>
</evidence>
<dbReference type="GO" id="GO:0003779">
    <property type="term" value="F:actin binding"/>
    <property type="evidence" value="ECO:0007669"/>
    <property type="project" value="UniProtKB-KW"/>
</dbReference>
<proteinExistence type="evidence at transcript level"/>
<evidence type="ECO:0000256" key="8">
    <source>
        <dbReference type="SAM" id="MobiDB-lite"/>
    </source>
</evidence>
<keyword evidence="3 7" id="KW-0489">Methyltransferase</keyword>
<dbReference type="PANTHER" id="PTHR13271:SF47">
    <property type="entry name" value="ACTIN-HISTIDINE N-METHYLTRANSFERASE"/>
    <property type="match status" value="1"/>
</dbReference>
<keyword evidence="4 7" id="KW-0808">Transferase</keyword>
<evidence type="ECO:0000256" key="2">
    <source>
        <dbReference type="ARBA" id="ARBA00022490"/>
    </source>
</evidence>
<dbReference type="EC" id="2.1.1.85" evidence="7"/>
<evidence type="ECO:0000256" key="5">
    <source>
        <dbReference type="ARBA" id="ARBA00022691"/>
    </source>
</evidence>
<comment type="subcellular location">
    <subcellularLocation>
        <location evidence="1">Cytoplasm</location>
    </subcellularLocation>
</comment>
<evidence type="ECO:0000256" key="4">
    <source>
        <dbReference type="ARBA" id="ARBA00022679"/>
    </source>
</evidence>
<dbReference type="GO" id="GO:0016279">
    <property type="term" value="F:protein-lysine N-methyltransferase activity"/>
    <property type="evidence" value="ECO:0007669"/>
    <property type="project" value="TreeGrafter"/>
</dbReference>
<evidence type="ECO:0000256" key="7">
    <source>
        <dbReference type="PROSITE-ProRule" id="PRU00898"/>
    </source>
</evidence>
<comment type="similarity">
    <text evidence="7">Belongs to the class V-like SAM-binding methyltransferase superfamily. SETD3 actin-histidine methyltransferase family.</text>
</comment>
<dbReference type="PROSITE" id="PS51565">
    <property type="entry name" value="SAM_MT85_SETD3"/>
    <property type="match status" value="1"/>
</dbReference>
<dbReference type="EMBL" id="GBBI01003634">
    <property type="protein sequence ID" value="JAC15078.1"/>
    <property type="molecule type" value="mRNA"/>
</dbReference>
<dbReference type="AlphaFoldDB" id="A0A023F1B6"/>
<dbReference type="SUPFAM" id="SSF81822">
    <property type="entry name" value="RuBisCo LSMT C-terminal, substrate-binding domain"/>
    <property type="match status" value="1"/>
</dbReference>
<evidence type="ECO:0000259" key="9">
    <source>
        <dbReference type="PROSITE" id="PS50280"/>
    </source>
</evidence>
<dbReference type="InterPro" id="IPR046341">
    <property type="entry name" value="SET_dom_sf"/>
</dbReference>